<dbReference type="PANTHER" id="PTHR46558:SF4">
    <property type="entry name" value="DNA-BIDING PHAGE PROTEIN"/>
    <property type="match status" value="1"/>
</dbReference>
<protein>
    <submittedName>
        <fullName evidence="4">Helix-turn-helix domain-containing protein</fullName>
    </submittedName>
</protein>
<reference evidence="5" key="1">
    <citation type="journal article" date="2019" name="Int. J. Syst. Evol. Microbiol.">
        <title>The Global Catalogue of Microorganisms (GCM) 10K type strain sequencing project: providing services to taxonomists for standard genome sequencing and annotation.</title>
        <authorList>
            <consortium name="The Broad Institute Genomics Platform"/>
            <consortium name="The Broad Institute Genome Sequencing Center for Infectious Disease"/>
            <person name="Wu L."/>
            <person name="Ma J."/>
        </authorList>
    </citation>
    <scope>NUCLEOTIDE SEQUENCE [LARGE SCALE GENOMIC DNA]</scope>
    <source>
        <strain evidence="5">CCM 8897</strain>
    </source>
</reference>
<evidence type="ECO:0000313" key="4">
    <source>
        <dbReference type="EMBL" id="MFC6314424.1"/>
    </source>
</evidence>
<evidence type="ECO:0000256" key="2">
    <source>
        <dbReference type="SAM" id="MobiDB-lite"/>
    </source>
</evidence>
<feature type="region of interest" description="Disordered" evidence="2">
    <location>
        <begin position="1"/>
        <end position="21"/>
    </location>
</feature>
<dbReference type="PANTHER" id="PTHR46558">
    <property type="entry name" value="TRACRIPTIONAL REGULATORY PROTEIN-RELATED-RELATED"/>
    <property type="match status" value="1"/>
</dbReference>
<dbReference type="Gene3D" id="1.10.260.40">
    <property type="entry name" value="lambda repressor-like DNA-binding domains"/>
    <property type="match status" value="1"/>
</dbReference>
<keyword evidence="1" id="KW-0238">DNA-binding</keyword>
<gene>
    <name evidence="4" type="ORF">ACFQHW_02440</name>
</gene>
<evidence type="ECO:0000313" key="5">
    <source>
        <dbReference type="Proteomes" id="UP001596310"/>
    </source>
</evidence>
<dbReference type="CDD" id="cd00093">
    <property type="entry name" value="HTH_XRE"/>
    <property type="match status" value="1"/>
</dbReference>
<dbReference type="PROSITE" id="PS50943">
    <property type="entry name" value="HTH_CROC1"/>
    <property type="match status" value="1"/>
</dbReference>
<evidence type="ECO:0000259" key="3">
    <source>
        <dbReference type="PROSITE" id="PS50943"/>
    </source>
</evidence>
<keyword evidence="5" id="KW-1185">Reference proteome</keyword>
<dbReference type="SMART" id="SM00530">
    <property type="entry name" value="HTH_XRE"/>
    <property type="match status" value="1"/>
</dbReference>
<feature type="domain" description="HTH cro/C1-type" evidence="3">
    <location>
        <begin position="36"/>
        <end position="90"/>
    </location>
</feature>
<dbReference type="InterPro" id="IPR001387">
    <property type="entry name" value="Cro/C1-type_HTH"/>
</dbReference>
<dbReference type="Pfam" id="PF01381">
    <property type="entry name" value="HTH_3"/>
    <property type="match status" value="1"/>
</dbReference>
<dbReference type="InterPro" id="IPR010982">
    <property type="entry name" value="Lambda_DNA-bd_dom_sf"/>
</dbReference>
<evidence type="ECO:0000256" key="1">
    <source>
        <dbReference type="ARBA" id="ARBA00023125"/>
    </source>
</evidence>
<accession>A0ABW1UKH0</accession>
<organism evidence="4 5">
    <name type="scientific">Lapidilactobacillus achengensis</name>
    <dbReference type="NCBI Taxonomy" id="2486000"/>
    <lineage>
        <taxon>Bacteria</taxon>
        <taxon>Bacillati</taxon>
        <taxon>Bacillota</taxon>
        <taxon>Bacilli</taxon>
        <taxon>Lactobacillales</taxon>
        <taxon>Lactobacillaceae</taxon>
        <taxon>Lapidilactobacillus</taxon>
    </lineage>
</organism>
<feature type="compositionally biased region" description="Polar residues" evidence="2">
    <location>
        <begin position="1"/>
        <end position="10"/>
    </location>
</feature>
<name>A0ABW1UKH0_9LACO</name>
<comment type="caution">
    <text evidence="4">The sequence shown here is derived from an EMBL/GenBank/DDBJ whole genome shotgun (WGS) entry which is preliminary data.</text>
</comment>
<dbReference type="RefSeq" id="WP_125599535.1">
    <property type="nucleotide sequence ID" value="NZ_JBHSSM010000007.1"/>
</dbReference>
<sequence length="192" mass="21672">MRPSTSQTPAGKNRKPITDKKLDLAPSTGTIIGQNIRRLRKSKGMTQRELADKLNTIEQTISKMERGIFSPSTESLMQLCAIFNVTPNDLMLDMSVVENIRANALDDQDNSLQSLTKQMLPVQQLFAKADIARDAHDEGAEAEALDQIIKTYTPRLSDRWRVAEWLHSQYIASSLKLMDSQVRDCLIKLELE</sequence>
<dbReference type="EMBL" id="JBHSSM010000007">
    <property type="protein sequence ID" value="MFC6314424.1"/>
    <property type="molecule type" value="Genomic_DNA"/>
</dbReference>
<proteinExistence type="predicted"/>
<dbReference type="Proteomes" id="UP001596310">
    <property type="component" value="Unassembled WGS sequence"/>
</dbReference>
<dbReference type="SUPFAM" id="SSF47413">
    <property type="entry name" value="lambda repressor-like DNA-binding domains"/>
    <property type="match status" value="1"/>
</dbReference>